<dbReference type="InterPro" id="IPR029062">
    <property type="entry name" value="Class_I_gatase-like"/>
</dbReference>
<dbReference type="Gene3D" id="3.40.50.880">
    <property type="match status" value="1"/>
</dbReference>
<dbReference type="SUPFAM" id="SSF52317">
    <property type="entry name" value="Class I glutamine amidotransferase-like"/>
    <property type="match status" value="1"/>
</dbReference>
<dbReference type="PIRSF" id="PIRSF030013">
    <property type="entry name" value="ThuA"/>
    <property type="match status" value="1"/>
</dbReference>
<sequence>MEKKKIRVIVWNEFRHERHNEKIKKIYPEGMHSVIAKHLNSQGDIVAGCATLDEPEHGLTQEVLDTTDVIIWWGHGAHREVKDEVVARVHKRVLEGMGIICLHSSHFSKIFKALMGTSCVLNWRDGGKERIWTIEPSHPIAEGIGPYFELPGTEMYGERFDIPSPEKIIFISWYPGGEVFRSGCVWERGHGRVFYFSPGHESFPIYYDQNILKIITNAVRWTAPRIMMKQECQNVPPIEK</sequence>
<dbReference type="Proteomes" id="UP000485562">
    <property type="component" value="Unassembled WGS sequence"/>
</dbReference>
<dbReference type="InterPro" id="IPR009381">
    <property type="entry name" value="Trehalose_catabolism_ThuA_prok"/>
</dbReference>
<accession>A0A1V6CC95</accession>
<protein>
    <submittedName>
        <fullName evidence="2">Trehalose utilization</fullName>
    </submittedName>
</protein>
<comment type="caution">
    <text evidence="2">The sequence shown here is derived from an EMBL/GenBank/DDBJ whole genome shotgun (WGS) entry which is preliminary data.</text>
</comment>
<feature type="domain" description="ThuA-like" evidence="1">
    <location>
        <begin position="7"/>
        <end position="222"/>
    </location>
</feature>
<evidence type="ECO:0000313" key="2">
    <source>
        <dbReference type="EMBL" id="OQB74424.1"/>
    </source>
</evidence>
<dbReference type="Pfam" id="PF06283">
    <property type="entry name" value="ThuA"/>
    <property type="match status" value="1"/>
</dbReference>
<name>A0A1V6CC95_UNCT6</name>
<dbReference type="InterPro" id="IPR029010">
    <property type="entry name" value="ThuA-like"/>
</dbReference>
<gene>
    <name evidence="2" type="ORF">BWX89_00551</name>
</gene>
<reference evidence="2" key="1">
    <citation type="submission" date="2017-02" db="EMBL/GenBank/DDBJ databases">
        <title>Delving into the versatile metabolic prowess of the omnipresent phylum Bacteroidetes.</title>
        <authorList>
            <person name="Nobu M.K."/>
            <person name="Mei R."/>
            <person name="Narihiro T."/>
            <person name="Kuroda K."/>
            <person name="Liu W.-T."/>
        </authorList>
    </citation>
    <scope>NUCLEOTIDE SEQUENCE</scope>
    <source>
        <strain evidence="2">ADurb.Bin131</strain>
    </source>
</reference>
<organism evidence="2">
    <name type="scientific">candidate division TA06 bacterium ADurb.Bin131</name>
    <dbReference type="NCBI Taxonomy" id="1852827"/>
    <lineage>
        <taxon>Bacteria</taxon>
        <taxon>Bacteria division TA06</taxon>
    </lineage>
</organism>
<evidence type="ECO:0000259" key="1">
    <source>
        <dbReference type="Pfam" id="PF06283"/>
    </source>
</evidence>
<proteinExistence type="predicted"/>
<dbReference type="EMBL" id="MWDQ01000041">
    <property type="protein sequence ID" value="OQB74424.1"/>
    <property type="molecule type" value="Genomic_DNA"/>
</dbReference>
<dbReference type="AlphaFoldDB" id="A0A1V6CC95"/>